<sequence length="53" mass="6002">MSVPKTVLEDVWAETLKKLKDNPDFNLETVEKIESMVQEGMIIPNDIIDLLTG</sequence>
<protein>
    <submittedName>
        <fullName evidence="1">Uncharacterized protein</fullName>
    </submittedName>
</protein>
<gene>
    <name evidence="1" type="ORF">K8N75_00800</name>
</gene>
<organism evidence="1 2">
    <name type="scientific">Methanobacterium spitsbergense</name>
    <dbReference type="NCBI Taxonomy" id="2874285"/>
    <lineage>
        <taxon>Archaea</taxon>
        <taxon>Methanobacteriati</taxon>
        <taxon>Methanobacteriota</taxon>
        <taxon>Methanomada group</taxon>
        <taxon>Methanobacteria</taxon>
        <taxon>Methanobacteriales</taxon>
        <taxon>Methanobacteriaceae</taxon>
        <taxon>Methanobacterium</taxon>
    </lineage>
</organism>
<dbReference type="Proteomes" id="UP000825933">
    <property type="component" value="Unassembled WGS sequence"/>
</dbReference>
<evidence type="ECO:0000313" key="1">
    <source>
        <dbReference type="EMBL" id="MBZ2164593.1"/>
    </source>
</evidence>
<proteinExistence type="predicted"/>
<dbReference type="RefSeq" id="WP_223790275.1">
    <property type="nucleotide sequence ID" value="NZ_JAIOUQ010000002.1"/>
</dbReference>
<name>A0A8T5UUQ2_9EURY</name>
<comment type="caution">
    <text evidence="1">The sequence shown here is derived from an EMBL/GenBank/DDBJ whole genome shotgun (WGS) entry which is preliminary data.</text>
</comment>
<accession>A0A8T5UUQ2</accession>
<evidence type="ECO:0000313" key="2">
    <source>
        <dbReference type="Proteomes" id="UP000825933"/>
    </source>
</evidence>
<reference evidence="2" key="1">
    <citation type="journal article" date="2022" name="Microbiol. Resour. Announc.">
        <title>Draft Genome Sequence of a Methanogenic Archaeon from West Spitsbergen Permafrost.</title>
        <authorList>
            <person name="Trubitsyn V."/>
            <person name="Rivkina E."/>
            <person name="Shcherbakova V."/>
        </authorList>
    </citation>
    <scope>NUCLEOTIDE SEQUENCE [LARGE SCALE GENOMIC DNA]</scope>
    <source>
        <strain evidence="2">VT</strain>
    </source>
</reference>
<dbReference type="AlphaFoldDB" id="A0A8T5UUQ2"/>
<keyword evidence="2" id="KW-1185">Reference proteome</keyword>
<dbReference type="EMBL" id="JAIOUQ010000002">
    <property type="protein sequence ID" value="MBZ2164593.1"/>
    <property type="molecule type" value="Genomic_DNA"/>
</dbReference>